<reference evidence="15" key="2">
    <citation type="submission" date="2021-03" db="UniProtKB">
        <authorList>
            <consortium name="EnsemblPlants"/>
        </authorList>
    </citation>
    <scope>IDENTIFICATION</scope>
</reference>
<dbReference type="PANTHER" id="PTHR21404">
    <property type="entry name" value="HEN1"/>
    <property type="match status" value="1"/>
</dbReference>
<dbReference type="EnsemblPlants" id="evm.model.09.1308">
    <property type="protein sequence ID" value="cds.evm.model.09.1308"/>
    <property type="gene ID" value="evm.TU.09.1308"/>
</dbReference>
<accession>A0A803QE12</accession>
<evidence type="ECO:0000256" key="13">
    <source>
        <dbReference type="PROSITE-ProRule" id="PRU00332"/>
    </source>
</evidence>
<dbReference type="GO" id="GO:0030422">
    <property type="term" value="P:siRNA processing"/>
    <property type="evidence" value="ECO:0007669"/>
    <property type="project" value="TreeGrafter"/>
</dbReference>
<comment type="catalytic activity">
    <reaction evidence="12">
        <text>small RNA 3'-end nucleotide + S-adenosyl-L-methionine = small RNA 3'-end 2'-O-methylnucleotide + S-adenosyl-L-homocysteine + H(+)</text>
        <dbReference type="Rhea" id="RHEA:37887"/>
        <dbReference type="Rhea" id="RHEA-COMP:10415"/>
        <dbReference type="Rhea" id="RHEA-COMP:10416"/>
        <dbReference type="ChEBI" id="CHEBI:15378"/>
        <dbReference type="ChEBI" id="CHEBI:57856"/>
        <dbReference type="ChEBI" id="CHEBI:59789"/>
        <dbReference type="ChEBI" id="CHEBI:74896"/>
        <dbReference type="ChEBI" id="CHEBI:74898"/>
        <dbReference type="EC" id="2.1.1.386"/>
    </reaction>
</comment>
<dbReference type="InterPro" id="IPR006630">
    <property type="entry name" value="La_HTH"/>
</dbReference>
<comment type="similarity">
    <text evidence="2">Belongs to the methyltransferase superfamily. HEN1 family.</text>
</comment>
<dbReference type="Pfam" id="PF08242">
    <property type="entry name" value="Methyltransf_12"/>
    <property type="match status" value="1"/>
</dbReference>
<dbReference type="PROSITE" id="PS50961">
    <property type="entry name" value="HTH_LA"/>
    <property type="match status" value="1"/>
</dbReference>
<dbReference type="Pfam" id="PF21224">
    <property type="entry name" value="Hen1_LCD"/>
    <property type="match status" value="1"/>
</dbReference>
<evidence type="ECO:0000256" key="12">
    <source>
        <dbReference type="ARBA" id="ARBA00048418"/>
    </source>
</evidence>
<dbReference type="OMA" id="ELLWEWP"/>
<dbReference type="Gramene" id="evm.model.09.1308">
    <property type="protein sequence ID" value="cds.evm.model.09.1308"/>
    <property type="gene ID" value="evm.TU.09.1308"/>
</dbReference>
<evidence type="ECO:0000256" key="9">
    <source>
        <dbReference type="ARBA" id="ARBA00022884"/>
    </source>
</evidence>
<keyword evidence="16" id="KW-1185">Reference proteome</keyword>
<dbReference type="InterPro" id="IPR026610">
    <property type="entry name" value="Hen1"/>
</dbReference>
<dbReference type="Pfam" id="PF18441">
    <property type="entry name" value="Hen1_Lam_C"/>
    <property type="match status" value="1"/>
</dbReference>
<dbReference type="PANTHER" id="PTHR21404:SF3">
    <property type="entry name" value="SMALL RNA 2'-O-METHYLTRANSFERASE"/>
    <property type="match status" value="1"/>
</dbReference>
<evidence type="ECO:0000256" key="3">
    <source>
        <dbReference type="ARBA" id="ARBA00021330"/>
    </source>
</evidence>
<evidence type="ECO:0000256" key="1">
    <source>
        <dbReference type="ARBA" id="ARBA00001946"/>
    </source>
</evidence>
<keyword evidence="6" id="KW-0949">S-adenosyl-L-methionine</keyword>
<keyword evidence="10" id="KW-0943">RNA-mediated gene silencing</keyword>
<dbReference type="GO" id="GO:0046872">
    <property type="term" value="F:metal ion binding"/>
    <property type="evidence" value="ECO:0007669"/>
    <property type="project" value="UniProtKB-KW"/>
</dbReference>
<evidence type="ECO:0000256" key="10">
    <source>
        <dbReference type="ARBA" id="ARBA00023158"/>
    </source>
</evidence>
<dbReference type="InterPro" id="IPR029063">
    <property type="entry name" value="SAM-dependent_MTases_sf"/>
</dbReference>
<comment type="cofactor">
    <cofactor evidence="1">
        <name>Mg(2+)</name>
        <dbReference type="ChEBI" id="CHEBI:18420"/>
    </cofactor>
</comment>
<dbReference type="EMBL" id="UZAU01000766">
    <property type="status" value="NOT_ANNOTATED_CDS"/>
    <property type="molecule type" value="Genomic_DNA"/>
</dbReference>
<dbReference type="GO" id="GO:0001510">
    <property type="term" value="P:RNA methylation"/>
    <property type="evidence" value="ECO:0007669"/>
    <property type="project" value="InterPro"/>
</dbReference>
<keyword evidence="9 13" id="KW-0694">RNA-binding</keyword>
<dbReference type="InterPro" id="IPR040813">
    <property type="entry name" value="Hen1_Lam_C"/>
</dbReference>
<dbReference type="InterPro" id="IPR040870">
    <property type="entry name" value="HEN1_dsRBD2"/>
</dbReference>
<dbReference type="GO" id="GO:0090486">
    <property type="term" value="F:small RNA 2'-O-methyltransferase activity"/>
    <property type="evidence" value="ECO:0007669"/>
    <property type="project" value="UniProtKB-EC"/>
</dbReference>
<evidence type="ECO:0000256" key="6">
    <source>
        <dbReference type="ARBA" id="ARBA00022691"/>
    </source>
</evidence>
<dbReference type="GO" id="GO:0005737">
    <property type="term" value="C:cytoplasm"/>
    <property type="evidence" value="ECO:0007669"/>
    <property type="project" value="TreeGrafter"/>
</dbReference>
<dbReference type="SUPFAM" id="SSF53335">
    <property type="entry name" value="S-adenosyl-L-methionine-dependent methyltransferases"/>
    <property type="match status" value="1"/>
</dbReference>
<organism evidence="15 16">
    <name type="scientific">Cannabis sativa</name>
    <name type="common">Hemp</name>
    <name type="synonym">Marijuana</name>
    <dbReference type="NCBI Taxonomy" id="3483"/>
    <lineage>
        <taxon>Eukaryota</taxon>
        <taxon>Viridiplantae</taxon>
        <taxon>Streptophyta</taxon>
        <taxon>Embryophyta</taxon>
        <taxon>Tracheophyta</taxon>
        <taxon>Spermatophyta</taxon>
        <taxon>Magnoliopsida</taxon>
        <taxon>eudicotyledons</taxon>
        <taxon>Gunneridae</taxon>
        <taxon>Pentapetalae</taxon>
        <taxon>rosids</taxon>
        <taxon>fabids</taxon>
        <taxon>Rosales</taxon>
        <taxon>Cannabaceae</taxon>
        <taxon>Cannabis</taxon>
    </lineage>
</organism>
<evidence type="ECO:0000313" key="16">
    <source>
        <dbReference type="Proteomes" id="UP000596661"/>
    </source>
</evidence>
<evidence type="ECO:0000256" key="5">
    <source>
        <dbReference type="ARBA" id="ARBA00022679"/>
    </source>
</evidence>
<evidence type="ECO:0000259" key="14">
    <source>
        <dbReference type="PROSITE" id="PS50961"/>
    </source>
</evidence>
<evidence type="ECO:0000256" key="11">
    <source>
        <dbReference type="ARBA" id="ARBA00035025"/>
    </source>
</evidence>
<evidence type="ECO:0000256" key="4">
    <source>
        <dbReference type="ARBA" id="ARBA00022603"/>
    </source>
</evidence>
<dbReference type="FunFam" id="3.40.50.150:FF:000215">
    <property type="entry name" value="Hua enhancer1"/>
    <property type="match status" value="1"/>
</dbReference>
<evidence type="ECO:0000256" key="7">
    <source>
        <dbReference type="ARBA" id="ARBA00022723"/>
    </source>
</evidence>
<dbReference type="AlphaFoldDB" id="A0A803QE12"/>
<dbReference type="SUPFAM" id="SSF54768">
    <property type="entry name" value="dsRNA-binding domain-like"/>
    <property type="match status" value="1"/>
</dbReference>
<keyword evidence="8" id="KW-0460">Magnesium</keyword>
<dbReference type="GO" id="GO:0005634">
    <property type="term" value="C:nucleus"/>
    <property type="evidence" value="ECO:0007669"/>
    <property type="project" value="TreeGrafter"/>
</dbReference>
<dbReference type="InterPro" id="IPR056755">
    <property type="entry name" value="DSRM_2"/>
</dbReference>
<dbReference type="Pfam" id="PF17842">
    <property type="entry name" value="dsRBD2"/>
    <property type="match status" value="1"/>
</dbReference>
<dbReference type="Gene3D" id="3.40.50.150">
    <property type="entry name" value="Vaccinia Virus protein VP39"/>
    <property type="match status" value="1"/>
</dbReference>
<dbReference type="Pfam" id="PF24995">
    <property type="entry name" value="DSRM_2"/>
    <property type="match status" value="1"/>
</dbReference>
<keyword evidence="7" id="KW-0479">Metal-binding</keyword>
<dbReference type="GO" id="GO:0003723">
    <property type="term" value="F:RNA binding"/>
    <property type="evidence" value="ECO:0007669"/>
    <property type="project" value="UniProtKB-UniRule"/>
</dbReference>
<dbReference type="Proteomes" id="UP000596661">
    <property type="component" value="Chromosome 9"/>
</dbReference>
<dbReference type="InterPro" id="IPR013217">
    <property type="entry name" value="Methyltransf_12"/>
</dbReference>
<dbReference type="Gene3D" id="3.30.160.20">
    <property type="match status" value="1"/>
</dbReference>
<name>A0A803QE12_CANSA</name>
<dbReference type="EC" id="2.1.1.386" evidence="11"/>
<keyword evidence="5" id="KW-0808">Transferase</keyword>
<sequence length="1042" mass="115985">MENGESTDVVVRKSVLTPKAIIYQKFGNDACYKVEEVQESNQNECPGLAIIQRGPCLYRCSLQLPEISVRSGTFKKKKEAEQAASELALQKLGIDPLTYNIAEEDPWNTLVNRIKFSFSNEFLTTLHPLSGHLRAVLQREGDLYGRVPVSVIALIDPKVSNLSRSIDPKVELHPYMGISYVKKAVAGLSEIVDTSDEQLWVKRKDPYPLEIMDLDMQQSVSPGSCSVGAVYIPCSNEKTAYTVNLDVSSSGYYLDAVANQLGLMDASKVLMTRPIGRASSEVRVYFATSEIYVSELPSNHSNAKTDMHSEESYNTWASCLSGEAIYGDAILASIGYTWKYKELFHEDLTLQSYYRMLLNKVPSGVYKLSRGAILAAHLPSAYTTRTNWRGSFPREILCTFCRQHRLFEPVYSLVSISEAPSETSGSHKKLKLRDSAVEGTDHANGSIVAAGSKEAVESGGTFRCEVKIYSKFQDLIIECSPKESYKKQSDSYQNVSLKVLIWLDAYFMNFNTPLIRLNSSADELDIKFNPTNFFKAFALCRPIQSFLYGDTVEARGDESNAMPGQEIRGPDSGVSPSNGSLACISYSVMLVIKSTNTKELLEHNDEFEFEIGSSSVIHQIEAAIMLMTVGQSAILPMGVHSQELILAATDDSERVLSLLSAKDCCLEYTITLYQVTEPLEDRMEKALFSPPLSKQRVEYAVQHIRQTCATTLVDFGCGSGSLLDSLLNYQTSLEKIVGVDISHKSLIRAAKILHSKLNANEACAGIKSAILYDGSITEFDPRLCGFDIGTCLEVIEHMEEDQAWLFGDVVLSYFCPKILIVSTPNYEYNVILQRSNLSNQEEDPEDKTQSQACKFRNHDHKFEWTREQFQQWASDLATKHNYSVEFSGVGGSGEVEPGFASQIAVFRKGTTPPLADNDSPAVVADNHCSIVWEWDGSISQLSVGGVVEGCNSSWLRRSVSNTLSRHVEMPLCMHAKLAKIRACRDALMHACRDVLHAKLAKTRACRDGVNLSMLRHCDLWHAKRILISGMSRWCDLEHVEKL</sequence>
<keyword evidence="4" id="KW-0489">Methyltransferase</keyword>
<proteinExistence type="inferred from homology"/>
<feature type="domain" description="HTH La-type RNA-binding" evidence="14">
    <location>
        <begin position="100"/>
        <end position="211"/>
    </location>
</feature>
<protein>
    <recommendedName>
        <fullName evidence="3">Small RNA 2'-O-methyltransferase</fullName>
        <ecNumber evidence="11">2.1.1.386</ecNumber>
    </recommendedName>
</protein>
<reference evidence="15" key="1">
    <citation type="submission" date="2018-11" db="EMBL/GenBank/DDBJ databases">
        <authorList>
            <person name="Grassa J C."/>
        </authorList>
    </citation>
    <scope>NUCLEOTIDE SEQUENCE [LARGE SCALE GENOMIC DNA]</scope>
</reference>
<evidence type="ECO:0000256" key="2">
    <source>
        <dbReference type="ARBA" id="ARBA00009026"/>
    </source>
</evidence>
<evidence type="ECO:0000256" key="8">
    <source>
        <dbReference type="ARBA" id="ARBA00022842"/>
    </source>
</evidence>
<evidence type="ECO:0000313" key="15">
    <source>
        <dbReference type="EnsemblPlants" id="cds.evm.model.09.1308"/>
    </source>
</evidence>